<dbReference type="OrthoDB" id="2321605at2"/>
<dbReference type="PANTHER" id="PTHR46268:SF6">
    <property type="entry name" value="UNIVERSAL STRESS PROTEIN UP12"/>
    <property type="match status" value="1"/>
</dbReference>
<dbReference type="PANTHER" id="PTHR46268">
    <property type="entry name" value="STRESS RESPONSE PROTEIN NHAX"/>
    <property type="match status" value="1"/>
</dbReference>
<keyword evidence="4" id="KW-1185">Reference proteome</keyword>
<evidence type="ECO:0000259" key="2">
    <source>
        <dbReference type="Pfam" id="PF00582"/>
    </source>
</evidence>
<dbReference type="InterPro" id="IPR014729">
    <property type="entry name" value="Rossmann-like_a/b/a_fold"/>
</dbReference>
<dbReference type="Proteomes" id="UP000286974">
    <property type="component" value="Unassembled WGS sequence"/>
</dbReference>
<feature type="domain" description="UspA" evidence="2">
    <location>
        <begin position="6"/>
        <end position="152"/>
    </location>
</feature>
<name>A0A401FKE3_9LACO</name>
<gene>
    <name evidence="3" type="ORF">NBRC111893_912</name>
</gene>
<dbReference type="Gene3D" id="3.40.50.620">
    <property type="entry name" value="HUPs"/>
    <property type="match status" value="1"/>
</dbReference>
<reference evidence="3 4" key="1">
    <citation type="submission" date="2017-11" db="EMBL/GenBank/DDBJ databases">
        <title>Draft Genome Sequence of Lactobacillus curieae NBRC 111893 isolated from Koso, a Japanese sugar-Vegetable Fermented Beverage.</title>
        <authorList>
            <person name="Chiou T.Y."/>
            <person name="Oshima K."/>
            <person name="Suda W."/>
            <person name="Hattori M."/>
            <person name="Takahashi T."/>
        </authorList>
    </citation>
    <scope>NUCLEOTIDE SEQUENCE [LARGE SCALE GENOMIC DNA]</scope>
    <source>
        <strain evidence="3 4">NBRC111893</strain>
    </source>
</reference>
<dbReference type="SUPFAM" id="SSF52402">
    <property type="entry name" value="Adenine nucleotide alpha hydrolases-like"/>
    <property type="match status" value="1"/>
</dbReference>
<accession>A0A401FKE3</accession>
<comment type="caution">
    <text evidence="3">The sequence shown here is derived from an EMBL/GenBank/DDBJ whole genome shotgun (WGS) entry which is preliminary data.</text>
</comment>
<proteinExistence type="inferred from homology"/>
<protein>
    <submittedName>
        <fullName evidence="3">Universal stress protein family</fullName>
    </submittedName>
</protein>
<dbReference type="PRINTS" id="PR01438">
    <property type="entry name" value="UNVRSLSTRESS"/>
</dbReference>
<organism evidence="3 4">
    <name type="scientific">Lentilactobacillus kosonis</name>
    <dbReference type="NCBI Taxonomy" id="2810561"/>
    <lineage>
        <taxon>Bacteria</taxon>
        <taxon>Bacillati</taxon>
        <taxon>Bacillota</taxon>
        <taxon>Bacilli</taxon>
        <taxon>Lactobacillales</taxon>
        <taxon>Lactobacillaceae</taxon>
        <taxon>Lentilactobacillus</taxon>
    </lineage>
</organism>
<dbReference type="EMBL" id="BEXA01000002">
    <property type="protein sequence ID" value="GAY72766.1"/>
    <property type="molecule type" value="Genomic_DNA"/>
</dbReference>
<comment type="similarity">
    <text evidence="1">Belongs to the universal stress protein A family.</text>
</comment>
<dbReference type="Pfam" id="PF00582">
    <property type="entry name" value="Usp"/>
    <property type="match status" value="1"/>
</dbReference>
<dbReference type="RefSeq" id="WP_125008033.1">
    <property type="nucleotide sequence ID" value="NZ_BEXA01000002.1"/>
</dbReference>
<dbReference type="AlphaFoldDB" id="A0A401FKE3"/>
<dbReference type="CDD" id="cd00293">
    <property type="entry name" value="USP-like"/>
    <property type="match status" value="1"/>
</dbReference>
<evidence type="ECO:0000313" key="3">
    <source>
        <dbReference type="EMBL" id="GAY72766.1"/>
    </source>
</evidence>
<dbReference type="InterPro" id="IPR006015">
    <property type="entry name" value="Universal_stress_UspA"/>
</dbReference>
<sequence length="158" mass="17056">MTKFNYFNVVVGVDGSQASDLAFKKAMRIAANNHARLVVVAVINERNLVRINKGASVGFGAISPNSIEALKNDVQVRVSNYIQIAKEEGLEAIGTVRYGDPRDILTKTIINDYDADVLVVGATGAGPVTRLMMGSTATYVVSHSPIDVFVVRTEPEME</sequence>
<evidence type="ECO:0000256" key="1">
    <source>
        <dbReference type="ARBA" id="ARBA00008791"/>
    </source>
</evidence>
<evidence type="ECO:0000313" key="4">
    <source>
        <dbReference type="Proteomes" id="UP000286974"/>
    </source>
</evidence>
<dbReference type="InterPro" id="IPR006016">
    <property type="entry name" value="UspA"/>
</dbReference>